<dbReference type="Proteomes" id="UP001354931">
    <property type="component" value="Unassembled WGS sequence"/>
</dbReference>
<organism evidence="2 3">
    <name type="scientific">Streptomyces endophyticus</name>
    <dbReference type="NCBI Taxonomy" id="714166"/>
    <lineage>
        <taxon>Bacteria</taxon>
        <taxon>Bacillati</taxon>
        <taxon>Actinomycetota</taxon>
        <taxon>Actinomycetes</taxon>
        <taxon>Kitasatosporales</taxon>
        <taxon>Streptomycetaceae</taxon>
        <taxon>Streptomyces</taxon>
    </lineage>
</organism>
<accession>A0ABU6EXN5</accession>
<evidence type="ECO:0000313" key="2">
    <source>
        <dbReference type="EMBL" id="MEB8336513.1"/>
    </source>
</evidence>
<comment type="caution">
    <text evidence="2">The sequence shown here is derived from an EMBL/GenBank/DDBJ whole genome shotgun (WGS) entry which is preliminary data.</text>
</comment>
<evidence type="ECO:0000313" key="3">
    <source>
        <dbReference type="Proteomes" id="UP001354931"/>
    </source>
</evidence>
<dbReference type="InterPro" id="IPR050483">
    <property type="entry name" value="CoA-transferase_III_domain"/>
</dbReference>
<dbReference type="GO" id="GO:0016740">
    <property type="term" value="F:transferase activity"/>
    <property type="evidence" value="ECO:0007669"/>
    <property type="project" value="UniProtKB-KW"/>
</dbReference>
<keyword evidence="1 2" id="KW-0808">Transferase</keyword>
<dbReference type="EMBL" id="JAOZYC010000010">
    <property type="protein sequence ID" value="MEB8336513.1"/>
    <property type="molecule type" value="Genomic_DNA"/>
</dbReference>
<keyword evidence="3" id="KW-1185">Reference proteome</keyword>
<dbReference type="Pfam" id="PF02515">
    <property type="entry name" value="CoA_transf_3"/>
    <property type="match status" value="1"/>
</dbReference>
<dbReference type="PANTHER" id="PTHR48207:SF3">
    <property type="entry name" value="SUCCINATE--HYDROXYMETHYLGLUTARATE COA-TRANSFERASE"/>
    <property type="match status" value="1"/>
</dbReference>
<dbReference type="Gene3D" id="3.40.50.10540">
    <property type="entry name" value="Crotonobetainyl-coa:carnitine coa-transferase, domain 1"/>
    <property type="match status" value="1"/>
</dbReference>
<evidence type="ECO:0000256" key="1">
    <source>
        <dbReference type="ARBA" id="ARBA00022679"/>
    </source>
</evidence>
<dbReference type="RefSeq" id="WP_326014144.1">
    <property type="nucleotide sequence ID" value="NZ_JAOZYC010000010.1"/>
</dbReference>
<dbReference type="InterPro" id="IPR023606">
    <property type="entry name" value="CoA-Trfase_III_dom_1_sf"/>
</dbReference>
<name>A0ABU6EXN5_9ACTN</name>
<sequence>MTTQVTTPDAPTPGALAGLKVLDLSRVLAGPLCTQMLADHGATVVKVESPTGDDTRRWGPPFLTEDTSAYYANVNRGKQNIVVDLATDQGRTILGTLLADADVVVENFKAGTLAAWGYPDDVIRERWPALIHCRITGFGTEGPLGGLPGYDAVLQAYGGLMSINGEQEGPPLRIGVPVVDQVTGILAFSGILLALNERHRSGRGQLVDTTLLDTVISLLHPHSASWLADGRIPSRTGSAHPTIAPYENFATLDGLFFIGAGNDRQFAALADVLDEPALATDPRFATNPDRVRNVAELRAVLAGRIAGRRRAELSEHLLARGVPASPVHDIAEAMTAPQVRHRELVVEQDGYRGIGVPIKLSRTPGHAAAPPSPAGGDTRDVLAAAGCTPEEIAEALEGGAVVAREKGRIP</sequence>
<dbReference type="PANTHER" id="PTHR48207">
    <property type="entry name" value="SUCCINATE--HYDROXYMETHYLGLUTARATE COA-TRANSFERASE"/>
    <property type="match status" value="1"/>
</dbReference>
<dbReference type="InterPro" id="IPR003673">
    <property type="entry name" value="CoA-Trfase_fam_III"/>
</dbReference>
<dbReference type="Gene3D" id="3.30.1540.10">
    <property type="entry name" value="formyl-coa transferase, domain 3"/>
    <property type="match status" value="1"/>
</dbReference>
<dbReference type="InterPro" id="IPR044855">
    <property type="entry name" value="CoA-Trfase_III_dom3_sf"/>
</dbReference>
<protein>
    <submittedName>
        <fullName evidence="2">CoA transferase</fullName>
    </submittedName>
</protein>
<reference evidence="2 3" key="1">
    <citation type="submission" date="2022-10" db="EMBL/GenBank/DDBJ databases">
        <authorList>
            <person name="Xie J."/>
            <person name="Shen N."/>
        </authorList>
    </citation>
    <scope>NUCLEOTIDE SEQUENCE [LARGE SCALE GENOMIC DNA]</scope>
    <source>
        <strain evidence="2 3">YIM65594</strain>
    </source>
</reference>
<dbReference type="SUPFAM" id="SSF89796">
    <property type="entry name" value="CoA-transferase family III (CaiB/BaiF)"/>
    <property type="match status" value="1"/>
</dbReference>
<proteinExistence type="predicted"/>
<gene>
    <name evidence="2" type="ORF">OKJ99_03130</name>
</gene>